<comment type="similarity">
    <text evidence="2 6">Belongs to the dTDP-4-dehydrorhamnose reductase family.</text>
</comment>
<sequence length="345" mass="37636">MTDDFIFDDSTNELLNVSLDSGSDECYSPFRATAGRHRVDTLLIAGIDSVAGYNIAVALSEQFHVIGLSFKTPILFEGEETELCPTESAAHIVDCLEEIKPDWILYCGPTACSSWDVDPAELRSPSLVKHARRWAEATRTCDSRFTVISSDAVFTGPWMFHREESDCYCLSAEAANIREMEAAIIAVYPQAMIVRTHVFGWTPAELKQQSIDKVLDQLETGKSFAGMPSSSPILTDQLAGILAKLEERQVSGLLHIGSAERCTPLQFASHVALEFDVAAPIAKSIGAVTERQIGFGQGESSLQCTKLRKVLGIGLPLVSDGIRLLAIQCEKQSQLFSGFSINRAA</sequence>
<dbReference type="GO" id="GO:0048270">
    <property type="term" value="F:methionine adenosyltransferase regulator activity"/>
    <property type="evidence" value="ECO:0007669"/>
    <property type="project" value="TreeGrafter"/>
</dbReference>
<dbReference type="Pfam" id="PF04321">
    <property type="entry name" value="RmlD_sub_bind"/>
    <property type="match status" value="1"/>
</dbReference>
<keyword evidence="6" id="KW-0521">NADP</keyword>
<dbReference type="PANTHER" id="PTHR10491:SF4">
    <property type="entry name" value="METHIONINE ADENOSYLTRANSFERASE 2 SUBUNIT BETA"/>
    <property type="match status" value="1"/>
</dbReference>
<dbReference type="GO" id="GO:0019305">
    <property type="term" value="P:dTDP-rhamnose biosynthetic process"/>
    <property type="evidence" value="ECO:0007669"/>
    <property type="project" value="UniProtKB-UniPathway"/>
</dbReference>
<comment type="function">
    <text evidence="6">Catalyzes the reduction of dTDP-6-deoxy-L-lyxo-4-hexulose to yield dTDP-L-rhamnose.</text>
</comment>
<evidence type="ECO:0000313" key="9">
    <source>
        <dbReference type="Proteomes" id="UP000317178"/>
    </source>
</evidence>
<dbReference type="UniPathway" id="UPA00124"/>
<dbReference type="Gene3D" id="3.40.50.720">
    <property type="entry name" value="NAD(P)-binding Rossmann-like Domain"/>
    <property type="match status" value="1"/>
</dbReference>
<dbReference type="OrthoDB" id="239715at2"/>
<proteinExistence type="inferred from homology"/>
<keyword evidence="9" id="KW-1185">Reference proteome</keyword>
<evidence type="ECO:0000256" key="3">
    <source>
        <dbReference type="ARBA" id="ARBA00012929"/>
    </source>
</evidence>
<organism evidence="8 9">
    <name type="scientific">Polystyrenella longa</name>
    <dbReference type="NCBI Taxonomy" id="2528007"/>
    <lineage>
        <taxon>Bacteria</taxon>
        <taxon>Pseudomonadati</taxon>
        <taxon>Planctomycetota</taxon>
        <taxon>Planctomycetia</taxon>
        <taxon>Planctomycetales</taxon>
        <taxon>Planctomycetaceae</taxon>
        <taxon>Polystyrenella</taxon>
    </lineage>
</organism>
<dbReference type="InterPro" id="IPR029903">
    <property type="entry name" value="RmlD-like-bd"/>
</dbReference>
<evidence type="ECO:0000256" key="1">
    <source>
        <dbReference type="ARBA" id="ARBA00004781"/>
    </source>
</evidence>
<dbReference type="GO" id="GO:0008831">
    <property type="term" value="F:dTDP-4-dehydrorhamnose reductase activity"/>
    <property type="evidence" value="ECO:0007669"/>
    <property type="project" value="UniProtKB-EC"/>
</dbReference>
<evidence type="ECO:0000256" key="6">
    <source>
        <dbReference type="RuleBase" id="RU364082"/>
    </source>
</evidence>
<feature type="domain" description="RmlD-like substrate binding" evidence="7">
    <location>
        <begin position="42"/>
        <end position="315"/>
    </location>
</feature>
<dbReference type="SUPFAM" id="SSF51735">
    <property type="entry name" value="NAD(P)-binding Rossmann-fold domains"/>
    <property type="match status" value="1"/>
</dbReference>
<dbReference type="GO" id="GO:0006556">
    <property type="term" value="P:S-adenosylmethionine biosynthetic process"/>
    <property type="evidence" value="ECO:0007669"/>
    <property type="project" value="TreeGrafter"/>
</dbReference>
<dbReference type="GO" id="GO:0048269">
    <property type="term" value="C:methionine adenosyltransferase complex"/>
    <property type="evidence" value="ECO:0007669"/>
    <property type="project" value="TreeGrafter"/>
</dbReference>
<dbReference type="InterPro" id="IPR005913">
    <property type="entry name" value="dTDP_dehydrorham_reduct"/>
</dbReference>
<evidence type="ECO:0000256" key="4">
    <source>
        <dbReference type="ARBA" id="ARBA00017099"/>
    </source>
</evidence>
<dbReference type="Proteomes" id="UP000317178">
    <property type="component" value="Chromosome"/>
</dbReference>
<dbReference type="AlphaFoldDB" id="A0A518CQU9"/>
<evidence type="ECO:0000313" key="8">
    <source>
        <dbReference type="EMBL" id="QDU81602.1"/>
    </source>
</evidence>
<dbReference type="PANTHER" id="PTHR10491">
    <property type="entry name" value="DTDP-4-DEHYDRORHAMNOSE REDUCTASE"/>
    <property type="match status" value="1"/>
</dbReference>
<comment type="catalytic activity">
    <reaction evidence="5">
        <text>dTDP-beta-L-rhamnose + NADP(+) = dTDP-4-dehydro-beta-L-rhamnose + NADPH + H(+)</text>
        <dbReference type="Rhea" id="RHEA:21796"/>
        <dbReference type="ChEBI" id="CHEBI:15378"/>
        <dbReference type="ChEBI" id="CHEBI:57510"/>
        <dbReference type="ChEBI" id="CHEBI:57783"/>
        <dbReference type="ChEBI" id="CHEBI:58349"/>
        <dbReference type="ChEBI" id="CHEBI:62830"/>
        <dbReference type="EC" id="1.1.1.133"/>
    </reaction>
</comment>
<comment type="pathway">
    <text evidence="1 6">Carbohydrate biosynthesis; dTDP-L-rhamnose biosynthesis.</text>
</comment>
<keyword evidence="6" id="KW-0560">Oxidoreductase</keyword>
<gene>
    <name evidence="8" type="ORF">Pla110_33440</name>
</gene>
<dbReference type="EMBL" id="CP036281">
    <property type="protein sequence ID" value="QDU81602.1"/>
    <property type="molecule type" value="Genomic_DNA"/>
</dbReference>
<evidence type="ECO:0000256" key="2">
    <source>
        <dbReference type="ARBA" id="ARBA00010944"/>
    </source>
</evidence>
<dbReference type="InterPro" id="IPR036291">
    <property type="entry name" value="NAD(P)-bd_dom_sf"/>
</dbReference>
<evidence type="ECO:0000259" key="7">
    <source>
        <dbReference type="Pfam" id="PF04321"/>
    </source>
</evidence>
<reference evidence="8 9" key="1">
    <citation type="submission" date="2019-02" db="EMBL/GenBank/DDBJ databases">
        <title>Deep-cultivation of Planctomycetes and their phenomic and genomic characterization uncovers novel biology.</title>
        <authorList>
            <person name="Wiegand S."/>
            <person name="Jogler M."/>
            <person name="Boedeker C."/>
            <person name="Pinto D."/>
            <person name="Vollmers J."/>
            <person name="Rivas-Marin E."/>
            <person name="Kohn T."/>
            <person name="Peeters S.H."/>
            <person name="Heuer A."/>
            <person name="Rast P."/>
            <person name="Oberbeckmann S."/>
            <person name="Bunk B."/>
            <person name="Jeske O."/>
            <person name="Meyerdierks A."/>
            <person name="Storesund J.E."/>
            <person name="Kallscheuer N."/>
            <person name="Luecker S."/>
            <person name="Lage O.M."/>
            <person name="Pohl T."/>
            <person name="Merkel B.J."/>
            <person name="Hornburger P."/>
            <person name="Mueller R.-W."/>
            <person name="Bruemmer F."/>
            <person name="Labrenz M."/>
            <person name="Spormann A.M."/>
            <person name="Op den Camp H."/>
            <person name="Overmann J."/>
            <person name="Amann R."/>
            <person name="Jetten M.S.M."/>
            <person name="Mascher T."/>
            <person name="Medema M.H."/>
            <person name="Devos D.P."/>
            <person name="Kaster A.-K."/>
            <person name="Ovreas L."/>
            <person name="Rohde M."/>
            <person name="Galperin M.Y."/>
            <person name="Jogler C."/>
        </authorList>
    </citation>
    <scope>NUCLEOTIDE SEQUENCE [LARGE SCALE GENOMIC DNA]</scope>
    <source>
        <strain evidence="8 9">Pla110</strain>
    </source>
</reference>
<name>A0A518CQU9_9PLAN</name>
<dbReference type="EC" id="1.1.1.133" evidence="3 6"/>
<evidence type="ECO:0000256" key="5">
    <source>
        <dbReference type="ARBA" id="ARBA00048200"/>
    </source>
</evidence>
<protein>
    <recommendedName>
        <fullName evidence="4 6">dTDP-4-dehydrorhamnose reductase</fullName>
        <ecNumber evidence="3 6">1.1.1.133</ecNumber>
    </recommendedName>
</protein>
<accession>A0A518CQU9</accession>
<dbReference type="KEGG" id="plon:Pla110_33440"/>